<organism evidence="2 3">
    <name type="scientific">Paenibacillus protaetiae</name>
    <dbReference type="NCBI Taxonomy" id="2509456"/>
    <lineage>
        <taxon>Bacteria</taxon>
        <taxon>Bacillati</taxon>
        <taxon>Bacillota</taxon>
        <taxon>Bacilli</taxon>
        <taxon>Bacillales</taxon>
        <taxon>Paenibacillaceae</taxon>
        <taxon>Paenibacillus</taxon>
    </lineage>
</organism>
<protein>
    <submittedName>
        <fullName evidence="2">N-acetyltransferase</fullName>
    </submittedName>
</protein>
<accession>A0A4P6F2R4</accession>
<evidence type="ECO:0000259" key="1">
    <source>
        <dbReference type="PROSITE" id="PS51186"/>
    </source>
</evidence>
<sequence>MGAIETAQQVLSGRTIDLVPLETEHKPALMEVLRNEAIWQYTWRKITSEEQAAKLVDEALASQAAGTQLPFAVVSKSTGQVVGTTRIAAIDLYHNHAEIGYSWLSPKVWRTSVNTECKWLLLQYCFEQLRVQRVQFSVSHFNERSMRAVERIGGVREGVLRRARNKPDGSVHDVVIYSILDQEWPDVKERLLALLDKTYN</sequence>
<dbReference type="OrthoDB" id="9795199at2"/>
<feature type="domain" description="N-acetyltransferase" evidence="1">
    <location>
        <begin position="16"/>
        <end position="182"/>
    </location>
</feature>
<dbReference type="Proteomes" id="UP000293568">
    <property type="component" value="Chromosome"/>
</dbReference>
<dbReference type="PANTHER" id="PTHR43610">
    <property type="entry name" value="BLL6696 PROTEIN"/>
    <property type="match status" value="1"/>
</dbReference>
<dbReference type="InterPro" id="IPR016181">
    <property type="entry name" value="Acyl_CoA_acyltransferase"/>
</dbReference>
<dbReference type="EMBL" id="CP035492">
    <property type="protein sequence ID" value="QAY68439.1"/>
    <property type="molecule type" value="Genomic_DNA"/>
</dbReference>
<dbReference type="AlphaFoldDB" id="A0A4P6F2R4"/>
<dbReference type="GO" id="GO:0016747">
    <property type="term" value="F:acyltransferase activity, transferring groups other than amino-acyl groups"/>
    <property type="evidence" value="ECO:0007669"/>
    <property type="project" value="InterPro"/>
</dbReference>
<dbReference type="SUPFAM" id="SSF55729">
    <property type="entry name" value="Acyl-CoA N-acyltransferases (Nat)"/>
    <property type="match status" value="1"/>
</dbReference>
<name>A0A4P6F2R4_9BACL</name>
<keyword evidence="3" id="KW-1185">Reference proteome</keyword>
<dbReference type="PROSITE" id="PS51186">
    <property type="entry name" value="GNAT"/>
    <property type="match status" value="1"/>
</dbReference>
<evidence type="ECO:0000313" key="2">
    <source>
        <dbReference type="EMBL" id="QAY68439.1"/>
    </source>
</evidence>
<dbReference type="Pfam" id="PF13302">
    <property type="entry name" value="Acetyltransf_3"/>
    <property type="match status" value="1"/>
</dbReference>
<proteinExistence type="predicted"/>
<dbReference type="Gene3D" id="3.40.630.30">
    <property type="match status" value="1"/>
</dbReference>
<dbReference type="KEGG" id="pprt:ET464_09945"/>
<dbReference type="PANTHER" id="PTHR43610:SF1">
    <property type="entry name" value="N-ACETYLTRANSFERASE DOMAIN-CONTAINING PROTEIN"/>
    <property type="match status" value="1"/>
</dbReference>
<keyword evidence="2" id="KW-0808">Transferase</keyword>
<evidence type="ECO:0000313" key="3">
    <source>
        <dbReference type="Proteomes" id="UP000293568"/>
    </source>
</evidence>
<dbReference type="InterPro" id="IPR000182">
    <property type="entry name" value="GNAT_dom"/>
</dbReference>
<gene>
    <name evidence="2" type="ORF">ET464_09945</name>
</gene>
<reference evidence="2 3" key="1">
    <citation type="submission" date="2019-01" db="EMBL/GenBank/DDBJ databases">
        <title>Genome sequencing of strain FW100M-2.</title>
        <authorList>
            <person name="Heo J."/>
            <person name="Kim S.-J."/>
            <person name="Kim J.-S."/>
            <person name="Hong S.-B."/>
            <person name="Kwon S.-W."/>
        </authorList>
    </citation>
    <scope>NUCLEOTIDE SEQUENCE [LARGE SCALE GENOMIC DNA]</scope>
    <source>
        <strain evidence="2 3">FW100M-2</strain>
    </source>
</reference>